<gene>
    <name evidence="1" type="ORF">NQ318_003980</name>
</gene>
<comment type="caution">
    <text evidence="1">The sequence shown here is derived from an EMBL/GenBank/DDBJ whole genome shotgun (WGS) entry which is preliminary data.</text>
</comment>
<evidence type="ECO:0000313" key="1">
    <source>
        <dbReference type="EMBL" id="KAJ8960255.1"/>
    </source>
</evidence>
<name>A0AAV8Z9M4_9CUCU</name>
<keyword evidence="2" id="KW-1185">Reference proteome</keyword>
<dbReference type="EMBL" id="JAPWTK010000009">
    <property type="protein sequence ID" value="KAJ8960255.1"/>
    <property type="molecule type" value="Genomic_DNA"/>
</dbReference>
<proteinExistence type="predicted"/>
<dbReference type="Proteomes" id="UP001162162">
    <property type="component" value="Unassembled WGS sequence"/>
</dbReference>
<accession>A0AAV8Z9M4</accession>
<protein>
    <submittedName>
        <fullName evidence="1">Uncharacterized protein</fullName>
    </submittedName>
</protein>
<evidence type="ECO:0000313" key="2">
    <source>
        <dbReference type="Proteomes" id="UP001162162"/>
    </source>
</evidence>
<dbReference type="AlphaFoldDB" id="A0AAV8Z9M4"/>
<sequence>MINPQVAEQFLLQHPPVAQQRDGLRLAEFPVEHVLLGAVELDGGNVAVAVVEFLAVVLVVRVVVLPADAGDALVPRAAGSTSALGLLLARERLLVEALVVRAVPQRQPVPGDVISIRSSTKILKTESDSERRLFIHGGNFVKLACLWITEVIHVLVQCAQLKELLLLPKVCVKIQDPQLVTEHNNLMVQELLKRKTPSFGHGRPKGHTDCVAVVQGSVISVSEDAVVNSSAGVGFVGGMVDFDNPLGGAVGLGSVTSISGCVVEFSVGTVVSDDGIVNS</sequence>
<organism evidence="1 2">
    <name type="scientific">Aromia moschata</name>
    <dbReference type="NCBI Taxonomy" id="1265417"/>
    <lineage>
        <taxon>Eukaryota</taxon>
        <taxon>Metazoa</taxon>
        <taxon>Ecdysozoa</taxon>
        <taxon>Arthropoda</taxon>
        <taxon>Hexapoda</taxon>
        <taxon>Insecta</taxon>
        <taxon>Pterygota</taxon>
        <taxon>Neoptera</taxon>
        <taxon>Endopterygota</taxon>
        <taxon>Coleoptera</taxon>
        <taxon>Polyphaga</taxon>
        <taxon>Cucujiformia</taxon>
        <taxon>Chrysomeloidea</taxon>
        <taxon>Cerambycidae</taxon>
        <taxon>Cerambycinae</taxon>
        <taxon>Callichromatini</taxon>
        <taxon>Aromia</taxon>
    </lineage>
</organism>
<reference evidence="1" key="1">
    <citation type="journal article" date="2023" name="Insect Mol. Biol.">
        <title>Genome sequencing provides insights into the evolution of gene families encoding plant cell wall-degrading enzymes in longhorned beetles.</title>
        <authorList>
            <person name="Shin N.R."/>
            <person name="Okamura Y."/>
            <person name="Kirsch R."/>
            <person name="Pauchet Y."/>
        </authorList>
    </citation>
    <scope>NUCLEOTIDE SEQUENCE</scope>
    <source>
        <strain evidence="1">AMC_N1</strain>
    </source>
</reference>